<dbReference type="Proteomes" id="UP001209922">
    <property type="component" value="Unassembled WGS sequence"/>
</dbReference>
<keyword evidence="4" id="KW-1185">Reference proteome</keyword>
<accession>A0ABT3JUW1</accession>
<feature type="compositionally biased region" description="Polar residues" evidence="1">
    <location>
        <begin position="1"/>
        <end position="12"/>
    </location>
</feature>
<protein>
    <submittedName>
        <fullName evidence="3">Uncharacterized protein</fullName>
    </submittedName>
</protein>
<organism evidence="3 4">
    <name type="scientific">Xanthomonas chitinilytica</name>
    <dbReference type="NCBI Taxonomy" id="2989819"/>
    <lineage>
        <taxon>Bacteria</taxon>
        <taxon>Pseudomonadati</taxon>
        <taxon>Pseudomonadota</taxon>
        <taxon>Gammaproteobacteria</taxon>
        <taxon>Lysobacterales</taxon>
        <taxon>Lysobacteraceae</taxon>
        <taxon>Xanthomonas</taxon>
    </lineage>
</organism>
<dbReference type="RefSeq" id="WP_265127222.1">
    <property type="nucleotide sequence ID" value="NZ_JAPCHY010000004.1"/>
</dbReference>
<dbReference type="EMBL" id="JAPCHY010000004">
    <property type="protein sequence ID" value="MCW4472269.1"/>
    <property type="molecule type" value="Genomic_DNA"/>
</dbReference>
<evidence type="ECO:0000313" key="4">
    <source>
        <dbReference type="Proteomes" id="UP001209922"/>
    </source>
</evidence>
<feature type="region of interest" description="Disordered" evidence="1">
    <location>
        <begin position="1"/>
        <end position="42"/>
    </location>
</feature>
<name>A0ABT3JUW1_9XANT</name>
<keyword evidence="2" id="KW-0812">Transmembrane</keyword>
<keyword evidence="2" id="KW-0472">Membrane</keyword>
<feature type="transmembrane region" description="Helical" evidence="2">
    <location>
        <begin position="48"/>
        <end position="64"/>
    </location>
</feature>
<evidence type="ECO:0000256" key="1">
    <source>
        <dbReference type="SAM" id="MobiDB-lite"/>
    </source>
</evidence>
<evidence type="ECO:0000256" key="2">
    <source>
        <dbReference type="SAM" id="Phobius"/>
    </source>
</evidence>
<keyword evidence="2" id="KW-1133">Transmembrane helix</keyword>
<reference evidence="3 4" key="1">
    <citation type="submission" date="2022-10" db="EMBL/GenBank/DDBJ databases">
        <title>Xanthomonas sp. H13-6.</title>
        <authorList>
            <person name="Liu X."/>
            <person name="Deng Z."/>
            <person name="Jiang Y."/>
            <person name="Yu T."/>
            <person name="Ai J."/>
        </authorList>
    </citation>
    <scope>NUCLEOTIDE SEQUENCE [LARGE SCALE GENOMIC DNA]</scope>
    <source>
        <strain evidence="3 4">H13-6</strain>
    </source>
</reference>
<gene>
    <name evidence="3" type="ORF">OK345_07110</name>
</gene>
<proteinExistence type="predicted"/>
<evidence type="ECO:0000313" key="3">
    <source>
        <dbReference type="EMBL" id="MCW4472269.1"/>
    </source>
</evidence>
<comment type="caution">
    <text evidence="3">The sequence shown here is derived from an EMBL/GenBank/DDBJ whole genome shotgun (WGS) entry which is preliminary data.</text>
</comment>
<sequence length="66" mass="6650">MSQNLPSPTARTASAAESVAPPSAPASDPATAPAPAAPPKYLKPSRRSVVLMVFVALVGIALILRA</sequence>
<feature type="compositionally biased region" description="Low complexity" evidence="1">
    <location>
        <begin position="13"/>
        <end position="34"/>
    </location>
</feature>